<name>A0A4S8LC38_DENBC</name>
<dbReference type="PANTHER" id="PTHR33303">
    <property type="entry name" value="CYTOPLASMIC PROTEIN-RELATED"/>
    <property type="match status" value="1"/>
</dbReference>
<sequence length="140" mass="15230">MTEAVKVAFFKSSSFAVVGASKDQTKFGTKVLQWYKARNLEVTPVHPKESELEGLATIKSIEELKSPSTTSISIITPGRVTLDVLKKAKELSVPKLWLQPGAEDPNVIGFIKENGLEDKVVYGGPCILVEGDSLRAKSQL</sequence>
<evidence type="ECO:0000259" key="1">
    <source>
        <dbReference type="SMART" id="SM00881"/>
    </source>
</evidence>
<dbReference type="Pfam" id="PF13380">
    <property type="entry name" value="CoA_binding_2"/>
    <property type="match status" value="1"/>
</dbReference>
<dbReference type="EMBL" id="ML179506">
    <property type="protein sequence ID" value="THU86240.1"/>
    <property type="molecule type" value="Genomic_DNA"/>
</dbReference>
<keyword evidence="3" id="KW-1185">Reference proteome</keyword>
<dbReference type="OrthoDB" id="5138418at2759"/>
<gene>
    <name evidence="2" type="ORF">K435DRAFT_684106</name>
</gene>
<dbReference type="InterPro" id="IPR003781">
    <property type="entry name" value="CoA-bd"/>
</dbReference>
<evidence type="ECO:0000313" key="3">
    <source>
        <dbReference type="Proteomes" id="UP000297245"/>
    </source>
</evidence>
<dbReference type="InterPro" id="IPR036291">
    <property type="entry name" value="NAD(P)-bd_dom_sf"/>
</dbReference>
<protein>
    <submittedName>
        <fullName evidence="2">NAD(P)-binding protein</fullName>
    </submittedName>
</protein>
<accession>A0A4S8LC38</accession>
<dbReference type="SMART" id="SM00881">
    <property type="entry name" value="CoA_binding"/>
    <property type="match status" value="1"/>
</dbReference>
<dbReference type="Proteomes" id="UP000297245">
    <property type="component" value="Unassembled WGS sequence"/>
</dbReference>
<dbReference type="AlphaFoldDB" id="A0A4S8LC38"/>
<dbReference type="SUPFAM" id="SSF51735">
    <property type="entry name" value="NAD(P)-binding Rossmann-fold domains"/>
    <property type="match status" value="1"/>
</dbReference>
<organism evidence="2 3">
    <name type="scientific">Dendrothele bispora (strain CBS 962.96)</name>
    <dbReference type="NCBI Taxonomy" id="1314807"/>
    <lineage>
        <taxon>Eukaryota</taxon>
        <taxon>Fungi</taxon>
        <taxon>Dikarya</taxon>
        <taxon>Basidiomycota</taxon>
        <taxon>Agaricomycotina</taxon>
        <taxon>Agaricomycetes</taxon>
        <taxon>Agaricomycetidae</taxon>
        <taxon>Agaricales</taxon>
        <taxon>Agaricales incertae sedis</taxon>
        <taxon>Dendrothele</taxon>
    </lineage>
</organism>
<evidence type="ECO:0000313" key="2">
    <source>
        <dbReference type="EMBL" id="THU86240.1"/>
    </source>
</evidence>
<dbReference type="PANTHER" id="PTHR33303:SF2">
    <property type="entry name" value="COA-BINDING DOMAIN-CONTAINING PROTEIN"/>
    <property type="match status" value="1"/>
</dbReference>
<feature type="domain" description="CoA-binding" evidence="1">
    <location>
        <begin position="9"/>
        <end position="102"/>
    </location>
</feature>
<proteinExistence type="predicted"/>
<dbReference type="Gene3D" id="3.40.50.720">
    <property type="entry name" value="NAD(P)-binding Rossmann-like Domain"/>
    <property type="match status" value="1"/>
</dbReference>
<reference evidence="2 3" key="1">
    <citation type="journal article" date="2019" name="Nat. Ecol. Evol.">
        <title>Megaphylogeny resolves global patterns of mushroom evolution.</title>
        <authorList>
            <person name="Varga T."/>
            <person name="Krizsan K."/>
            <person name="Foldi C."/>
            <person name="Dima B."/>
            <person name="Sanchez-Garcia M."/>
            <person name="Sanchez-Ramirez S."/>
            <person name="Szollosi G.J."/>
            <person name="Szarkandi J.G."/>
            <person name="Papp V."/>
            <person name="Albert L."/>
            <person name="Andreopoulos W."/>
            <person name="Angelini C."/>
            <person name="Antonin V."/>
            <person name="Barry K.W."/>
            <person name="Bougher N.L."/>
            <person name="Buchanan P."/>
            <person name="Buyck B."/>
            <person name="Bense V."/>
            <person name="Catcheside P."/>
            <person name="Chovatia M."/>
            <person name="Cooper J."/>
            <person name="Damon W."/>
            <person name="Desjardin D."/>
            <person name="Finy P."/>
            <person name="Geml J."/>
            <person name="Haridas S."/>
            <person name="Hughes K."/>
            <person name="Justo A."/>
            <person name="Karasinski D."/>
            <person name="Kautmanova I."/>
            <person name="Kiss B."/>
            <person name="Kocsube S."/>
            <person name="Kotiranta H."/>
            <person name="LaButti K.M."/>
            <person name="Lechner B.E."/>
            <person name="Liimatainen K."/>
            <person name="Lipzen A."/>
            <person name="Lukacs Z."/>
            <person name="Mihaltcheva S."/>
            <person name="Morgado L.N."/>
            <person name="Niskanen T."/>
            <person name="Noordeloos M.E."/>
            <person name="Ohm R.A."/>
            <person name="Ortiz-Santana B."/>
            <person name="Ovrebo C."/>
            <person name="Racz N."/>
            <person name="Riley R."/>
            <person name="Savchenko A."/>
            <person name="Shiryaev A."/>
            <person name="Soop K."/>
            <person name="Spirin V."/>
            <person name="Szebenyi C."/>
            <person name="Tomsovsky M."/>
            <person name="Tulloss R.E."/>
            <person name="Uehling J."/>
            <person name="Grigoriev I.V."/>
            <person name="Vagvolgyi C."/>
            <person name="Papp T."/>
            <person name="Martin F.M."/>
            <person name="Miettinen O."/>
            <person name="Hibbett D.S."/>
            <person name="Nagy L.G."/>
        </authorList>
    </citation>
    <scope>NUCLEOTIDE SEQUENCE [LARGE SCALE GENOMIC DNA]</scope>
    <source>
        <strain evidence="2 3">CBS 962.96</strain>
    </source>
</reference>